<dbReference type="AlphaFoldDB" id="A0A5C3NAC1"/>
<evidence type="ECO:0000313" key="2">
    <source>
        <dbReference type="Proteomes" id="UP000305948"/>
    </source>
</evidence>
<evidence type="ECO:0000313" key="1">
    <source>
        <dbReference type="EMBL" id="TFK53807.1"/>
    </source>
</evidence>
<name>A0A5C3NAC1_9AGAM</name>
<proteinExistence type="predicted"/>
<sequence length="269" mass="30729">MFHRLHLHSVPIRLHLFFINPWTLRVQGNIPHSNLLEDFDHRSRIPLLLCLDCIIDIYPHLVLGTASSPDTLLYHASLRQTCNFQDHLPRAFVVIPPIASRRFTSVARAPIIGATEHASISITSSLSQLYRPWSTAELSRQQAVEIFWCGPYSEEKAEVIGAEAARLQPGGLEFAWMDGVCPLRNGRPTRAKHILYRSVLRRAHLAWHCRPGSRRANGCKGDCNWTRRQNWLCAGYTVFIVFEPNAWRTATVPAQHLLRFERERVLSAS</sequence>
<organism evidence="1 2">
    <name type="scientific">Heliocybe sulcata</name>
    <dbReference type="NCBI Taxonomy" id="5364"/>
    <lineage>
        <taxon>Eukaryota</taxon>
        <taxon>Fungi</taxon>
        <taxon>Dikarya</taxon>
        <taxon>Basidiomycota</taxon>
        <taxon>Agaricomycotina</taxon>
        <taxon>Agaricomycetes</taxon>
        <taxon>Gloeophyllales</taxon>
        <taxon>Gloeophyllaceae</taxon>
        <taxon>Heliocybe</taxon>
    </lineage>
</organism>
<dbReference type="Proteomes" id="UP000305948">
    <property type="component" value="Unassembled WGS sequence"/>
</dbReference>
<keyword evidence="2" id="KW-1185">Reference proteome</keyword>
<protein>
    <submittedName>
        <fullName evidence="1">Uncharacterized protein</fullName>
    </submittedName>
</protein>
<gene>
    <name evidence="1" type="ORF">OE88DRAFT_1284064</name>
</gene>
<dbReference type="EMBL" id="ML213507">
    <property type="protein sequence ID" value="TFK53807.1"/>
    <property type="molecule type" value="Genomic_DNA"/>
</dbReference>
<accession>A0A5C3NAC1</accession>
<reference evidence="1 2" key="1">
    <citation type="journal article" date="2019" name="Nat. Ecol. Evol.">
        <title>Megaphylogeny resolves global patterns of mushroom evolution.</title>
        <authorList>
            <person name="Varga T."/>
            <person name="Krizsan K."/>
            <person name="Foldi C."/>
            <person name="Dima B."/>
            <person name="Sanchez-Garcia M."/>
            <person name="Sanchez-Ramirez S."/>
            <person name="Szollosi G.J."/>
            <person name="Szarkandi J.G."/>
            <person name="Papp V."/>
            <person name="Albert L."/>
            <person name="Andreopoulos W."/>
            <person name="Angelini C."/>
            <person name="Antonin V."/>
            <person name="Barry K.W."/>
            <person name="Bougher N.L."/>
            <person name="Buchanan P."/>
            <person name="Buyck B."/>
            <person name="Bense V."/>
            <person name="Catcheside P."/>
            <person name="Chovatia M."/>
            <person name="Cooper J."/>
            <person name="Damon W."/>
            <person name="Desjardin D."/>
            <person name="Finy P."/>
            <person name="Geml J."/>
            <person name="Haridas S."/>
            <person name="Hughes K."/>
            <person name="Justo A."/>
            <person name="Karasinski D."/>
            <person name="Kautmanova I."/>
            <person name="Kiss B."/>
            <person name="Kocsube S."/>
            <person name="Kotiranta H."/>
            <person name="LaButti K.M."/>
            <person name="Lechner B.E."/>
            <person name="Liimatainen K."/>
            <person name="Lipzen A."/>
            <person name="Lukacs Z."/>
            <person name="Mihaltcheva S."/>
            <person name="Morgado L.N."/>
            <person name="Niskanen T."/>
            <person name="Noordeloos M.E."/>
            <person name="Ohm R.A."/>
            <person name="Ortiz-Santana B."/>
            <person name="Ovrebo C."/>
            <person name="Racz N."/>
            <person name="Riley R."/>
            <person name="Savchenko A."/>
            <person name="Shiryaev A."/>
            <person name="Soop K."/>
            <person name="Spirin V."/>
            <person name="Szebenyi C."/>
            <person name="Tomsovsky M."/>
            <person name="Tulloss R.E."/>
            <person name="Uehling J."/>
            <person name="Grigoriev I.V."/>
            <person name="Vagvolgyi C."/>
            <person name="Papp T."/>
            <person name="Martin F.M."/>
            <person name="Miettinen O."/>
            <person name="Hibbett D.S."/>
            <person name="Nagy L.G."/>
        </authorList>
    </citation>
    <scope>NUCLEOTIDE SEQUENCE [LARGE SCALE GENOMIC DNA]</scope>
    <source>
        <strain evidence="1 2">OMC1185</strain>
    </source>
</reference>